<dbReference type="RefSeq" id="WP_091496376.1">
    <property type="nucleotide sequence ID" value="NZ_FODJ01000004.1"/>
</dbReference>
<evidence type="ECO:0000313" key="2">
    <source>
        <dbReference type="EMBL" id="SEO12557.1"/>
    </source>
</evidence>
<dbReference type="OrthoDB" id="9802793at2"/>
<sequence length="394" mass="43480">MSYTLKNCRLIPELSGQHHLTIADVYVDEGKIISIADPDSHTAQGIVIDCKGKTLLPGLFDLHVHLHSEEEIMPTAANHFTIMKKAMQSAQLYLDYGFTTVRDMGSTNRVSHAVREVINEGLFIGPRVIGGGKIIRPTSKENYHAGDSFIREVTGHNEMLKAAREEFAEGADIIKIYASGSALQTSGVPTQPIFLPEEIRAAVTIATMEGKKVAAHCHSREAINMCLADGVYTIEHATYVDDEAIEILKTEQSYLVPTLTPMHHRKPNNRDPKDDAILEKKLKVLAEASSKRLRTAYQAGLKMGFGTDVSIHSFSNRIGIEFKMRKELCGMENIDILLQATKYSALIAGLEGVTGEIKEGYEADLILMDGNPDQDLTVMYEKPAIVFKNGIKVV</sequence>
<dbReference type="InterPro" id="IPR057744">
    <property type="entry name" value="OTAase-like"/>
</dbReference>
<dbReference type="CDD" id="cd01299">
    <property type="entry name" value="Met_dep_hydrolase_A"/>
    <property type="match status" value="1"/>
</dbReference>
<gene>
    <name evidence="2" type="ORF">SAMN04488134_10437</name>
</gene>
<evidence type="ECO:0000259" key="1">
    <source>
        <dbReference type="Pfam" id="PF01979"/>
    </source>
</evidence>
<reference evidence="2 3" key="1">
    <citation type="submission" date="2016-10" db="EMBL/GenBank/DDBJ databases">
        <authorList>
            <person name="de Groot N.N."/>
        </authorList>
    </citation>
    <scope>NUCLEOTIDE SEQUENCE [LARGE SCALE GENOMIC DNA]</scope>
    <source>
        <strain evidence="2 3">CGMCC 1.10434</strain>
    </source>
</reference>
<dbReference type="GO" id="GO:0016810">
    <property type="term" value="F:hydrolase activity, acting on carbon-nitrogen (but not peptide) bonds"/>
    <property type="evidence" value="ECO:0007669"/>
    <property type="project" value="InterPro"/>
</dbReference>
<dbReference type="Gene3D" id="2.30.40.10">
    <property type="entry name" value="Urease, subunit C, domain 1"/>
    <property type="match status" value="1"/>
</dbReference>
<protein>
    <submittedName>
        <fullName evidence="2">Imidazolonepropionase</fullName>
    </submittedName>
</protein>
<dbReference type="SUPFAM" id="SSF51556">
    <property type="entry name" value="Metallo-dependent hydrolases"/>
    <property type="match status" value="1"/>
</dbReference>
<evidence type="ECO:0000313" key="3">
    <source>
        <dbReference type="Proteomes" id="UP000199300"/>
    </source>
</evidence>
<organism evidence="2 3">
    <name type="scientific">Amphibacillus marinus</name>
    <dbReference type="NCBI Taxonomy" id="872970"/>
    <lineage>
        <taxon>Bacteria</taxon>
        <taxon>Bacillati</taxon>
        <taxon>Bacillota</taxon>
        <taxon>Bacilli</taxon>
        <taxon>Bacillales</taxon>
        <taxon>Bacillaceae</taxon>
        <taxon>Amphibacillus</taxon>
    </lineage>
</organism>
<keyword evidence="3" id="KW-1185">Reference proteome</keyword>
<accession>A0A1H8M596</accession>
<dbReference type="PANTHER" id="PTHR43135">
    <property type="entry name" value="ALPHA-D-RIBOSE 1-METHYLPHOSPHONATE 5-TRIPHOSPHATE DIPHOSPHATASE"/>
    <property type="match status" value="1"/>
</dbReference>
<dbReference type="Gene3D" id="3.20.20.140">
    <property type="entry name" value="Metal-dependent hydrolases"/>
    <property type="match status" value="1"/>
</dbReference>
<dbReference type="InterPro" id="IPR051781">
    <property type="entry name" value="Metallo-dep_Hydrolase"/>
</dbReference>
<proteinExistence type="predicted"/>
<dbReference type="AlphaFoldDB" id="A0A1H8M596"/>
<dbReference type="InterPro" id="IPR006680">
    <property type="entry name" value="Amidohydro-rel"/>
</dbReference>
<dbReference type="InterPro" id="IPR032466">
    <property type="entry name" value="Metal_Hydrolase"/>
</dbReference>
<dbReference type="Proteomes" id="UP000199300">
    <property type="component" value="Unassembled WGS sequence"/>
</dbReference>
<feature type="domain" description="Amidohydrolase-related" evidence="1">
    <location>
        <begin position="54"/>
        <end position="390"/>
    </location>
</feature>
<dbReference type="SUPFAM" id="SSF51338">
    <property type="entry name" value="Composite domain of metallo-dependent hydrolases"/>
    <property type="match status" value="1"/>
</dbReference>
<dbReference type="EMBL" id="FODJ01000004">
    <property type="protein sequence ID" value="SEO12557.1"/>
    <property type="molecule type" value="Genomic_DNA"/>
</dbReference>
<dbReference type="STRING" id="872970.SAMN04488134_10437"/>
<name>A0A1H8M596_9BACI</name>
<dbReference type="InterPro" id="IPR011059">
    <property type="entry name" value="Metal-dep_hydrolase_composite"/>
</dbReference>
<dbReference type="Pfam" id="PF01979">
    <property type="entry name" value="Amidohydro_1"/>
    <property type="match status" value="1"/>
</dbReference>
<dbReference type="PANTHER" id="PTHR43135:SF3">
    <property type="entry name" value="ALPHA-D-RIBOSE 1-METHYLPHOSPHONATE 5-TRIPHOSPHATE DIPHOSPHATASE"/>
    <property type="match status" value="1"/>
</dbReference>